<organism evidence="1 2">
    <name type="scientific">Pseudanabaena biceps PCC 7429</name>
    <dbReference type="NCBI Taxonomy" id="927668"/>
    <lineage>
        <taxon>Bacteria</taxon>
        <taxon>Bacillati</taxon>
        <taxon>Cyanobacteriota</taxon>
        <taxon>Cyanophyceae</taxon>
        <taxon>Pseudanabaenales</taxon>
        <taxon>Pseudanabaenaceae</taxon>
        <taxon>Pseudanabaena</taxon>
    </lineage>
</organism>
<name>L8N0S5_9CYAN</name>
<comment type="caution">
    <text evidence="1">The sequence shown here is derived from an EMBL/GenBank/DDBJ whole genome shotgun (WGS) entry which is preliminary data.</text>
</comment>
<gene>
    <name evidence="1" type="ORF">Pse7429DRAFT_2426</name>
</gene>
<dbReference type="EMBL" id="ALWB01000080">
    <property type="protein sequence ID" value="ELS32684.1"/>
    <property type="molecule type" value="Genomic_DNA"/>
</dbReference>
<evidence type="ECO:0000313" key="2">
    <source>
        <dbReference type="Proteomes" id="UP000011201"/>
    </source>
</evidence>
<evidence type="ECO:0000313" key="1">
    <source>
        <dbReference type="EMBL" id="ELS32684.1"/>
    </source>
</evidence>
<reference evidence="1 2" key="1">
    <citation type="journal article" date="2013" name="Proc. Natl. Acad. Sci. U.S.A.">
        <title>Improving the coverage of the cyanobacterial phylum using diversity-driven genome sequencing.</title>
        <authorList>
            <person name="Shih P.M."/>
            <person name="Wu D."/>
            <person name="Latifi A."/>
            <person name="Axen S.D."/>
            <person name="Fewer D.P."/>
            <person name="Talla E."/>
            <person name="Calteau A."/>
            <person name="Cai F."/>
            <person name="Tandeau de Marsac N."/>
            <person name="Rippka R."/>
            <person name="Herdman M."/>
            <person name="Sivonen K."/>
            <person name="Coursin T."/>
            <person name="Laurent T."/>
            <person name="Goodwin L."/>
            <person name="Nolan M."/>
            <person name="Davenport K.W."/>
            <person name="Han C.S."/>
            <person name="Rubin E.M."/>
            <person name="Eisen J.A."/>
            <person name="Woyke T."/>
            <person name="Gugger M."/>
            <person name="Kerfeld C.A."/>
        </authorList>
    </citation>
    <scope>NUCLEOTIDE SEQUENCE [LARGE SCALE GENOMIC DNA]</scope>
    <source>
        <strain evidence="1 2">PCC 7429</strain>
    </source>
</reference>
<dbReference type="Proteomes" id="UP000011201">
    <property type="component" value="Unassembled WGS sequence"/>
</dbReference>
<dbReference type="AlphaFoldDB" id="L8N0S5"/>
<accession>L8N0S5</accession>
<dbReference type="PATRIC" id="fig|927668.3.peg.2472"/>
<protein>
    <submittedName>
        <fullName evidence="1">Uncharacterized protein</fullName>
    </submittedName>
</protein>
<sequence length="58" mass="6817">MGNFQFQLSSRLIYRWSQMYYPTKSKIASLPADTDGYPYVLALVTLSQHFYNDFSNKL</sequence>
<keyword evidence="2" id="KW-1185">Reference proteome</keyword>
<proteinExistence type="predicted"/>